<sequence>MTGPPASHPPPPHPTNSSSSSNPLNAYATPPSGGSGAGNAAPSAAAEEQRKSAGPGTSGKRQARKGYWNKRGDHLTPAGYVVYAPPKFAYPRDLMQYPLDPGSVPPEKLEALAASASAGSPSKSYDANDERLGYMNEHGHFAPWAKRPELPESLPRHGREAEKPYERFVEFVAV</sequence>
<evidence type="ECO:0000313" key="3">
    <source>
        <dbReference type="Proteomes" id="UP000290288"/>
    </source>
</evidence>
<name>A0A4Q2DID0_9AGAR</name>
<comment type="caution">
    <text evidence="2">The sequence shown here is derived from an EMBL/GenBank/DDBJ whole genome shotgun (WGS) entry which is preliminary data.</text>
</comment>
<accession>A0A4Q2DID0</accession>
<dbReference type="OrthoDB" id="3255291at2759"/>
<feature type="region of interest" description="Disordered" evidence="1">
    <location>
        <begin position="1"/>
        <end position="74"/>
    </location>
</feature>
<feature type="compositionally biased region" description="Low complexity" evidence="1">
    <location>
        <begin position="15"/>
        <end position="46"/>
    </location>
</feature>
<dbReference type="STRING" id="2316362.A0A4Q2DID0"/>
<dbReference type="Proteomes" id="UP000290288">
    <property type="component" value="Unassembled WGS sequence"/>
</dbReference>
<dbReference type="AlphaFoldDB" id="A0A4Q2DID0"/>
<reference evidence="2 3" key="1">
    <citation type="submission" date="2019-01" db="EMBL/GenBank/DDBJ databases">
        <title>Draft genome sequence of Psathyrella aberdarensis IHI B618.</title>
        <authorList>
            <person name="Buettner E."/>
            <person name="Kellner H."/>
        </authorList>
    </citation>
    <scope>NUCLEOTIDE SEQUENCE [LARGE SCALE GENOMIC DNA]</scope>
    <source>
        <strain evidence="2 3">IHI B618</strain>
    </source>
</reference>
<keyword evidence="3" id="KW-1185">Reference proteome</keyword>
<gene>
    <name evidence="2" type="ORF">EST38_g6127</name>
</gene>
<dbReference type="EMBL" id="SDEE01000186">
    <property type="protein sequence ID" value="RXW19730.1"/>
    <property type="molecule type" value="Genomic_DNA"/>
</dbReference>
<protein>
    <submittedName>
        <fullName evidence="2">Uncharacterized protein</fullName>
    </submittedName>
</protein>
<proteinExistence type="predicted"/>
<evidence type="ECO:0000313" key="2">
    <source>
        <dbReference type="EMBL" id="RXW19730.1"/>
    </source>
</evidence>
<organism evidence="2 3">
    <name type="scientific">Candolleomyces aberdarensis</name>
    <dbReference type="NCBI Taxonomy" id="2316362"/>
    <lineage>
        <taxon>Eukaryota</taxon>
        <taxon>Fungi</taxon>
        <taxon>Dikarya</taxon>
        <taxon>Basidiomycota</taxon>
        <taxon>Agaricomycotina</taxon>
        <taxon>Agaricomycetes</taxon>
        <taxon>Agaricomycetidae</taxon>
        <taxon>Agaricales</taxon>
        <taxon>Agaricineae</taxon>
        <taxon>Psathyrellaceae</taxon>
        <taxon>Candolleomyces</taxon>
    </lineage>
</organism>
<feature type="compositionally biased region" description="Pro residues" evidence="1">
    <location>
        <begin position="1"/>
        <end position="14"/>
    </location>
</feature>
<evidence type="ECO:0000256" key="1">
    <source>
        <dbReference type="SAM" id="MobiDB-lite"/>
    </source>
</evidence>